<evidence type="ECO:0000256" key="5">
    <source>
        <dbReference type="ARBA" id="ARBA00062515"/>
    </source>
</evidence>
<proteinExistence type="inferred from homology"/>
<feature type="binding site" evidence="6">
    <location>
        <position position="146"/>
    </location>
    <ligand>
        <name>molybdate</name>
        <dbReference type="ChEBI" id="CHEBI:36264"/>
    </ligand>
</feature>
<feature type="binding site" evidence="6">
    <location>
        <position position="173"/>
    </location>
    <ligand>
        <name>molybdate</name>
        <dbReference type="ChEBI" id="CHEBI:36264"/>
    </ligand>
</feature>
<keyword evidence="2 6" id="KW-0500">Molybdenum</keyword>
<dbReference type="FunFam" id="3.40.190.10:FF:000035">
    <property type="entry name" value="Molybdate ABC transporter substrate-binding protein"/>
    <property type="match status" value="1"/>
</dbReference>
<feature type="binding site" evidence="6">
    <location>
        <position position="60"/>
    </location>
    <ligand>
        <name>molybdate</name>
        <dbReference type="ChEBI" id="CHEBI:36264"/>
    </ligand>
</feature>
<evidence type="ECO:0000256" key="3">
    <source>
        <dbReference type="ARBA" id="ARBA00022723"/>
    </source>
</evidence>
<evidence type="ECO:0000313" key="9">
    <source>
        <dbReference type="Proteomes" id="UP000555836"/>
    </source>
</evidence>
<evidence type="ECO:0000313" key="8">
    <source>
        <dbReference type="EMBL" id="NMU26166.1"/>
    </source>
</evidence>
<dbReference type="NCBIfam" id="NF007958">
    <property type="entry name" value="PRK10677.1"/>
    <property type="match status" value="1"/>
</dbReference>
<dbReference type="Proteomes" id="UP000555836">
    <property type="component" value="Unassembled WGS sequence"/>
</dbReference>
<dbReference type="AlphaFoldDB" id="A0A7Y0S4D1"/>
<dbReference type="InterPro" id="IPR050682">
    <property type="entry name" value="ModA/WtpA"/>
</dbReference>
<gene>
    <name evidence="8" type="primary">modA</name>
    <name evidence="8" type="ORF">HKB21_11050</name>
</gene>
<feature type="signal peptide" evidence="7">
    <location>
        <begin position="1"/>
        <end position="22"/>
    </location>
</feature>
<dbReference type="PANTHER" id="PTHR30632:SF17">
    <property type="entry name" value="MOLYBDATE-BINDING PROTEIN MODA"/>
    <property type="match status" value="1"/>
</dbReference>
<dbReference type="InterPro" id="IPR005950">
    <property type="entry name" value="ModA"/>
</dbReference>
<dbReference type="PIRSF" id="PIRSF004846">
    <property type="entry name" value="ModA"/>
    <property type="match status" value="1"/>
</dbReference>
<dbReference type="GO" id="GO:1901359">
    <property type="term" value="F:tungstate binding"/>
    <property type="evidence" value="ECO:0007669"/>
    <property type="project" value="UniProtKB-ARBA"/>
</dbReference>
<dbReference type="Pfam" id="PF13531">
    <property type="entry name" value="SBP_bac_11"/>
    <property type="match status" value="1"/>
</dbReference>
<dbReference type="PANTHER" id="PTHR30632">
    <property type="entry name" value="MOLYBDATE-BINDING PERIPLASMIC PROTEIN"/>
    <property type="match status" value="1"/>
</dbReference>
<reference evidence="8 9" key="1">
    <citation type="submission" date="2020-04" db="EMBL/GenBank/DDBJ databases">
        <title>Whole-genome sequencing of Vibrio spp. from China reveals different genetic environments of blaCTX-M-14 among diverse lineages.</title>
        <authorList>
            <person name="Zheng Z."/>
            <person name="Ye L."/>
            <person name="Chen S."/>
        </authorList>
    </citation>
    <scope>NUCLEOTIDE SEQUENCE [LARGE SCALE GENOMIC DNA]</scope>
    <source>
        <strain evidence="8 9">Vb0574</strain>
    </source>
</reference>
<comment type="subunit">
    <text evidence="5">The complex is composed of two ATP-binding proteins (ModC), two transmembrane proteins (ModB) and a solute-binding protein (ModA).</text>
</comment>
<name>A0A7Y0S4D1_VIBPH</name>
<evidence type="ECO:0000256" key="7">
    <source>
        <dbReference type="SAM" id="SignalP"/>
    </source>
</evidence>
<dbReference type="NCBIfam" id="TIGR01256">
    <property type="entry name" value="modA"/>
    <property type="match status" value="1"/>
</dbReference>
<evidence type="ECO:0000256" key="4">
    <source>
        <dbReference type="ARBA" id="ARBA00022729"/>
    </source>
</evidence>
<protein>
    <submittedName>
        <fullName evidence="8">Molybdate ABC transporter substrate-binding protein</fullName>
    </submittedName>
</protein>
<feature type="binding site" evidence="6">
    <location>
        <position position="33"/>
    </location>
    <ligand>
        <name>molybdate</name>
        <dbReference type="ChEBI" id="CHEBI:36264"/>
    </ligand>
</feature>
<dbReference type="EMBL" id="JABCLD010001111">
    <property type="protein sequence ID" value="NMU26166.1"/>
    <property type="molecule type" value="Genomic_DNA"/>
</dbReference>
<feature type="binding site" evidence="6">
    <location>
        <position position="191"/>
    </location>
    <ligand>
        <name>molybdate</name>
        <dbReference type="ChEBI" id="CHEBI:36264"/>
    </ligand>
</feature>
<dbReference type="GO" id="GO:0030973">
    <property type="term" value="F:molybdate ion binding"/>
    <property type="evidence" value="ECO:0007669"/>
    <property type="project" value="TreeGrafter"/>
</dbReference>
<evidence type="ECO:0000256" key="6">
    <source>
        <dbReference type="PIRSR" id="PIRSR004846-1"/>
    </source>
</evidence>
<accession>A0A7Y0S4D1</accession>
<dbReference type="Gene3D" id="3.40.190.10">
    <property type="entry name" value="Periplasmic binding protein-like II"/>
    <property type="match status" value="2"/>
</dbReference>
<evidence type="ECO:0000256" key="1">
    <source>
        <dbReference type="ARBA" id="ARBA00009175"/>
    </source>
</evidence>
<evidence type="ECO:0000256" key="2">
    <source>
        <dbReference type="ARBA" id="ARBA00022505"/>
    </source>
</evidence>
<comment type="similarity">
    <text evidence="1">Belongs to the bacterial solute-binding protein ModA family.</text>
</comment>
<sequence>MKAWKKHACLAAILSISFSTNAATDLKVYAASSMTNAIDEIAQDFKEKYDVTVTPVYGGSSSIARQIINGAPADVFISANTKWMDYLVDEGVIDSDNVTNLVRNSLVLIAPQTSSLAVFNFADAKAWEAALNGSRLALGNPTSVPAGMYAKESLTTLGVWKEIQTKVAPAKNVRLALALVERGEAPLGVVYKTDAQLTSKVKIVGEFASDTHAAIVYPAAVVNDSTESRQFFQYLKSEDAKRVFAHYGFQQ</sequence>
<comment type="caution">
    <text evidence="8">The sequence shown here is derived from an EMBL/GenBank/DDBJ whole genome shotgun (WGS) entry which is preliminary data.</text>
</comment>
<keyword evidence="3 6" id="KW-0479">Metal-binding</keyword>
<dbReference type="GO" id="GO:0030288">
    <property type="term" value="C:outer membrane-bounded periplasmic space"/>
    <property type="evidence" value="ECO:0007669"/>
    <property type="project" value="TreeGrafter"/>
</dbReference>
<dbReference type="GO" id="GO:0046872">
    <property type="term" value="F:metal ion binding"/>
    <property type="evidence" value="ECO:0007669"/>
    <property type="project" value="UniProtKB-KW"/>
</dbReference>
<dbReference type="SUPFAM" id="SSF53850">
    <property type="entry name" value="Periplasmic binding protein-like II"/>
    <property type="match status" value="1"/>
</dbReference>
<dbReference type="RefSeq" id="WP_025552274.1">
    <property type="nucleotide sequence ID" value="NZ_CP138329.1"/>
</dbReference>
<feature type="chain" id="PRO_5031018042" evidence="7">
    <location>
        <begin position="23"/>
        <end position="251"/>
    </location>
</feature>
<dbReference type="GO" id="GO:0015689">
    <property type="term" value="P:molybdate ion transport"/>
    <property type="evidence" value="ECO:0007669"/>
    <property type="project" value="InterPro"/>
</dbReference>
<keyword evidence="4 7" id="KW-0732">Signal</keyword>
<organism evidence="8 9">
    <name type="scientific">Vibrio parahaemolyticus</name>
    <dbReference type="NCBI Taxonomy" id="670"/>
    <lineage>
        <taxon>Bacteria</taxon>
        <taxon>Pseudomonadati</taxon>
        <taxon>Pseudomonadota</taxon>
        <taxon>Gammaproteobacteria</taxon>
        <taxon>Vibrionales</taxon>
        <taxon>Vibrionaceae</taxon>
        <taxon>Vibrio</taxon>
    </lineage>
</organism>